<evidence type="ECO:0000256" key="1">
    <source>
        <dbReference type="SAM" id="MobiDB-lite"/>
    </source>
</evidence>
<reference evidence="3" key="2">
    <citation type="submission" date="2020-09" db="EMBL/GenBank/DDBJ databases">
        <authorList>
            <person name="Sun Q."/>
            <person name="Zhou Y."/>
        </authorList>
    </citation>
    <scope>NUCLEOTIDE SEQUENCE</scope>
    <source>
        <strain evidence="3">CGMCC 1.12785</strain>
    </source>
</reference>
<name>A0A8J2XJT9_9MICO</name>
<accession>A0A8J2XJT9</accession>
<feature type="transmembrane region" description="Helical" evidence="2">
    <location>
        <begin position="77"/>
        <end position="102"/>
    </location>
</feature>
<comment type="caution">
    <text evidence="3">The sequence shown here is derived from an EMBL/GenBank/DDBJ whole genome shotgun (WGS) entry which is preliminary data.</text>
</comment>
<dbReference type="Proteomes" id="UP000616114">
    <property type="component" value="Unassembled WGS sequence"/>
</dbReference>
<feature type="transmembrane region" description="Helical" evidence="2">
    <location>
        <begin position="36"/>
        <end position="57"/>
    </location>
</feature>
<dbReference type="RefSeq" id="WP_229744869.1">
    <property type="nucleotide sequence ID" value="NZ_BMFY01000002.1"/>
</dbReference>
<keyword evidence="2" id="KW-1133">Transmembrane helix</keyword>
<feature type="region of interest" description="Disordered" evidence="1">
    <location>
        <begin position="1"/>
        <end position="31"/>
    </location>
</feature>
<evidence type="ECO:0008006" key="5">
    <source>
        <dbReference type="Google" id="ProtNLM"/>
    </source>
</evidence>
<keyword evidence="2" id="KW-0812">Transmembrane</keyword>
<sequence>MSENPNYPAQPGQPNYGAPQGGYQPAPTQEDPGQTLGILALVFAFLAAPVGIILGFLSRKKSREAGLADNQLGKWGFILGIIFTIIGVLFWIAYIVFIVIAVNAAGTAGY</sequence>
<organism evidence="3 4">
    <name type="scientific">Sediminivirga luteola</name>
    <dbReference type="NCBI Taxonomy" id="1774748"/>
    <lineage>
        <taxon>Bacteria</taxon>
        <taxon>Bacillati</taxon>
        <taxon>Actinomycetota</taxon>
        <taxon>Actinomycetes</taxon>
        <taxon>Micrococcales</taxon>
        <taxon>Brevibacteriaceae</taxon>
        <taxon>Sediminivirga</taxon>
    </lineage>
</organism>
<dbReference type="AlphaFoldDB" id="A0A8J2XJT9"/>
<gene>
    <name evidence="3" type="ORF">GCM10011333_03750</name>
</gene>
<evidence type="ECO:0000313" key="3">
    <source>
        <dbReference type="EMBL" id="GGA04529.1"/>
    </source>
</evidence>
<evidence type="ECO:0000256" key="2">
    <source>
        <dbReference type="SAM" id="Phobius"/>
    </source>
</evidence>
<evidence type="ECO:0000313" key="4">
    <source>
        <dbReference type="Proteomes" id="UP000616114"/>
    </source>
</evidence>
<reference evidence="3" key="1">
    <citation type="journal article" date="2014" name="Int. J. Syst. Evol. Microbiol.">
        <title>Complete genome sequence of Corynebacterium casei LMG S-19264T (=DSM 44701T), isolated from a smear-ripened cheese.</title>
        <authorList>
            <consortium name="US DOE Joint Genome Institute (JGI-PGF)"/>
            <person name="Walter F."/>
            <person name="Albersmeier A."/>
            <person name="Kalinowski J."/>
            <person name="Ruckert C."/>
        </authorList>
    </citation>
    <scope>NUCLEOTIDE SEQUENCE</scope>
    <source>
        <strain evidence="3">CGMCC 1.12785</strain>
    </source>
</reference>
<dbReference type="EMBL" id="BMFY01000002">
    <property type="protein sequence ID" value="GGA04529.1"/>
    <property type="molecule type" value="Genomic_DNA"/>
</dbReference>
<keyword evidence="2" id="KW-0472">Membrane</keyword>
<proteinExistence type="predicted"/>
<protein>
    <recommendedName>
        <fullName evidence="5">DUF4190 domain-containing protein</fullName>
    </recommendedName>
</protein>
<keyword evidence="4" id="KW-1185">Reference proteome</keyword>